<dbReference type="RefSeq" id="XP_012209151.1">
    <property type="nucleotide sequence ID" value="XM_012353761.1"/>
</dbReference>
<dbReference type="EMBL" id="KK583322">
    <property type="protein sequence ID" value="KDO20157.1"/>
    <property type="molecule type" value="Genomic_DNA"/>
</dbReference>
<accession>A0A067C037</accession>
<dbReference type="KEGG" id="spar:SPRG_13983"/>
<dbReference type="VEuPathDB" id="FungiDB:SPRG_13983"/>
<organism evidence="1 2">
    <name type="scientific">Saprolegnia parasitica (strain CBS 223.65)</name>
    <dbReference type="NCBI Taxonomy" id="695850"/>
    <lineage>
        <taxon>Eukaryota</taxon>
        <taxon>Sar</taxon>
        <taxon>Stramenopiles</taxon>
        <taxon>Oomycota</taxon>
        <taxon>Saprolegniomycetes</taxon>
        <taxon>Saprolegniales</taxon>
        <taxon>Saprolegniaceae</taxon>
        <taxon>Saprolegnia</taxon>
    </lineage>
</organism>
<dbReference type="AlphaFoldDB" id="A0A067C037"/>
<dbReference type="OMA" id="NDGSINH"/>
<keyword evidence="2" id="KW-1185">Reference proteome</keyword>
<evidence type="ECO:0000313" key="1">
    <source>
        <dbReference type="EMBL" id="KDO20157.1"/>
    </source>
</evidence>
<evidence type="ECO:0000313" key="2">
    <source>
        <dbReference type="Proteomes" id="UP000030745"/>
    </source>
</evidence>
<dbReference type="GeneID" id="24135818"/>
<sequence length="153" mass="17274">MVTMPGAPWREVAQCVPTRSTTQVRIRGLRLERLAGLPPRPRLQTSSKVPDTTVEMVLPDSLLPHAPWSDDEARDLVSMFTPAQWRIVTTWPPVKLLEGTLEEKDVNDGSINHGIQPDATRLLQSSELDELWDILLELEDEHQIVVKAEPIEI</sequence>
<dbReference type="Proteomes" id="UP000030745">
    <property type="component" value="Unassembled WGS sequence"/>
</dbReference>
<proteinExistence type="predicted"/>
<reference evidence="1 2" key="1">
    <citation type="journal article" date="2013" name="PLoS Genet.">
        <title>Distinctive expansion of potential virulence genes in the genome of the oomycete fish pathogen Saprolegnia parasitica.</title>
        <authorList>
            <person name="Jiang R.H."/>
            <person name="de Bruijn I."/>
            <person name="Haas B.J."/>
            <person name="Belmonte R."/>
            <person name="Lobach L."/>
            <person name="Christie J."/>
            <person name="van den Ackerveken G."/>
            <person name="Bottin A."/>
            <person name="Bulone V."/>
            <person name="Diaz-Moreno S.M."/>
            <person name="Dumas B."/>
            <person name="Fan L."/>
            <person name="Gaulin E."/>
            <person name="Govers F."/>
            <person name="Grenville-Briggs L.J."/>
            <person name="Horner N.R."/>
            <person name="Levin J.Z."/>
            <person name="Mammella M."/>
            <person name="Meijer H.J."/>
            <person name="Morris P."/>
            <person name="Nusbaum C."/>
            <person name="Oome S."/>
            <person name="Phillips A.J."/>
            <person name="van Rooyen D."/>
            <person name="Rzeszutek E."/>
            <person name="Saraiva M."/>
            <person name="Secombes C.J."/>
            <person name="Seidl M.F."/>
            <person name="Snel B."/>
            <person name="Stassen J.H."/>
            <person name="Sykes S."/>
            <person name="Tripathy S."/>
            <person name="van den Berg H."/>
            <person name="Vega-Arreguin J.C."/>
            <person name="Wawra S."/>
            <person name="Young S.K."/>
            <person name="Zeng Q."/>
            <person name="Dieguez-Uribeondo J."/>
            <person name="Russ C."/>
            <person name="Tyler B.M."/>
            <person name="van West P."/>
        </authorList>
    </citation>
    <scope>NUCLEOTIDE SEQUENCE [LARGE SCALE GENOMIC DNA]</scope>
    <source>
        <strain evidence="1 2">CBS 223.65</strain>
    </source>
</reference>
<protein>
    <submittedName>
        <fullName evidence="1">Uncharacterized protein</fullName>
    </submittedName>
</protein>
<gene>
    <name evidence="1" type="ORF">SPRG_13983</name>
</gene>
<name>A0A067C037_SAPPC</name>
<dbReference type="OrthoDB" id="10338728at2759"/>